<accession>A0AAW0UGL2</accession>
<dbReference type="Gene3D" id="3.80.10.10">
    <property type="entry name" value="Ribonuclease Inhibitor"/>
    <property type="match status" value="1"/>
</dbReference>
<reference evidence="3 4" key="1">
    <citation type="submission" date="2023-03" db="EMBL/GenBank/DDBJ databases">
        <title>High-quality genome of Scylla paramamosain provides insights in environmental adaptation.</title>
        <authorList>
            <person name="Zhang L."/>
        </authorList>
    </citation>
    <scope>NUCLEOTIDE SEQUENCE [LARGE SCALE GENOMIC DNA]</scope>
    <source>
        <strain evidence="3">LZ_2023a</strain>
        <tissue evidence="3">Muscle</tissue>
    </source>
</reference>
<dbReference type="PANTHER" id="PTHR48051">
    <property type="match status" value="1"/>
</dbReference>
<dbReference type="SMART" id="SM00364">
    <property type="entry name" value="LRR_BAC"/>
    <property type="match status" value="6"/>
</dbReference>
<dbReference type="SUPFAM" id="SSF52058">
    <property type="entry name" value="L domain-like"/>
    <property type="match status" value="1"/>
</dbReference>
<sequence length="419" mass="46626">MEQDAVKDTQSENQVKDLVKETRNHTRLYWNYLRLQSLPHGLTENGSHVEQLHLKCNLLTKLPEKFGCLTHLTHCFLNSNSLESLPDSLGDLKSLKILDVANNNLTSLPVTLAKLSSLRSLVVVHNNLKSFPLELCGLKSLSILMLSGNYITSLPEAVKGLTGLQGLYIDHNLLKELPRSLAFLPILTRVSCCCNNIAYLPALPFASKPTIYFDNCEVNYLPITLVCHLHSGPTWDTIILHACGYFPEMVIEKNTVSITLSQSGKQKYPHSLVLPPQIRKVSSCASGCVTVPPLIEVCLSFIWRHGSHSSRDNGPDLQFGDLTAEVIPQNMLSLLKVGPVSRCSNSECKYPIFTYASIIVVTIAVSPKAHTDVSSLPMLIYFCSDACVYSFTNILDGKTDEFSHWLSEKLKRPHHIEVM</sequence>
<dbReference type="InterPro" id="IPR032675">
    <property type="entry name" value="LRR_dom_sf"/>
</dbReference>
<dbReference type="EMBL" id="JARAKH010000011">
    <property type="protein sequence ID" value="KAK8399285.1"/>
    <property type="molecule type" value="Genomic_DNA"/>
</dbReference>
<dbReference type="AlphaFoldDB" id="A0AAW0UGL2"/>
<evidence type="ECO:0000313" key="3">
    <source>
        <dbReference type="EMBL" id="KAK8399284.1"/>
    </source>
</evidence>
<dbReference type="Pfam" id="PF13855">
    <property type="entry name" value="LRR_8"/>
    <property type="match status" value="2"/>
</dbReference>
<dbReference type="GO" id="GO:0005737">
    <property type="term" value="C:cytoplasm"/>
    <property type="evidence" value="ECO:0007669"/>
    <property type="project" value="TreeGrafter"/>
</dbReference>
<dbReference type="Proteomes" id="UP001487740">
    <property type="component" value="Unassembled WGS sequence"/>
</dbReference>
<organism evidence="3 4">
    <name type="scientific">Scylla paramamosain</name>
    <name type="common">Mud crab</name>
    <dbReference type="NCBI Taxonomy" id="85552"/>
    <lineage>
        <taxon>Eukaryota</taxon>
        <taxon>Metazoa</taxon>
        <taxon>Ecdysozoa</taxon>
        <taxon>Arthropoda</taxon>
        <taxon>Crustacea</taxon>
        <taxon>Multicrustacea</taxon>
        <taxon>Malacostraca</taxon>
        <taxon>Eumalacostraca</taxon>
        <taxon>Eucarida</taxon>
        <taxon>Decapoda</taxon>
        <taxon>Pleocyemata</taxon>
        <taxon>Brachyura</taxon>
        <taxon>Eubrachyura</taxon>
        <taxon>Portunoidea</taxon>
        <taxon>Portunidae</taxon>
        <taxon>Portuninae</taxon>
        <taxon>Scylla</taxon>
    </lineage>
</organism>
<dbReference type="PANTHER" id="PTHR48051:SF46">
    <property type="entry name" value="LEUCINE RICH REPEAT-CONTAINING DOMAIN PROTEIN"/>
    <property type="match status" value="1"/>
</dbReference>
<protein>
    <submittedName>
        <fullName evidence="3">Uncharacterized protein</fullName>
    </submittedName>
</protein>
<dbReference type="InterPro" id="IPR050216">
    <property type="entry name" value="LRR_domain-containing"/>
</dbReference>
<dbReference type="InterPro" id="IPR001611">
    <property type="entry name" value="Leu-rich_rpt"/>
</dbReference>
<evidence type="ECO:0000313" key="4">
    <source>
        <dbReference type="Proteomes" id="UP001487740"/>
    </source>
</evidence>
<keyword evidence="2" id="KW-0677">Repeat</keyword>
<comment type="caution">
    <text evidence="3">The sequence shown here is derived from an EMBL/GenBank/DDBJ whole genome shotgun (WGS) entry which is preliminary data.</text>
</comment>
<evidence type="ECO:0000256" key="1">
    <source>
        <dbReference type="ARBA" id="ARBA00022614"/>
    </source>
</evidence>
<keyword evidence="1" id="KW-0433">Leucine-rich repeat</keyword>
<dbReference type="SMART" id="SM00369">
    <property type="entry name" value="LRR_TYP"/>
    <property type="match status" value="6"/>
</dbReference>
<name>A0AAW0UGL2_SCYPA</name>
<gene>
    <name evidence="3" type="ORF">O3P69_003419</name>
</gene>
<dbReference type="EMBL" id="JARAKH010000011">
    <property type="protein sequence ID" value="KAK8399284.1"/>
    <property type="molecule type" value="Genomic_DNA"/>
</dbReference>
<dbReference type="InterPro" id="IPR003591">
    <property type="entry name" value="Leu-rich_rpt_typical-subtyp"/>
</dbReference>
<proteinExistence type="predicted"/>
<keyword evidence="4" id="KW-1185">Reference proteome</keyword>
<evidence type="ECO:0000256" key="2">
    <source>
        <dbReference type="ARBA" id="ARBA00022737"/>
    </source>
</evidence>
<dbReference type="PROSITE" id="PS51450">
    <property type="entry name" value="LRR"/>
    <property type="match status" value="1"/>
</dbReference>